<evidence type="ECO:0000256" key="2">
    <source>
        <dbReference type="ARBA" id="ARBA00023315"/>
    </source>
</evidence>
<sequence>MRFHDMFIASAGMHLPPKRTLDEAIARGEADESDREELSVTAVRVAGSTPAADLAVRATREVVERAGAQAAGDVDAFFYVTGWHQGPEGWSPQFYVLRHGLGRDIPAFEVRQGCNGFVAALELAASYLLASPDRTAALIAAAENFETPLVDRWHSSPASAFGDGATALMLSRREGFARLLAVTLTSITELEESDRYGEEMHPPGITLGVMADHRIRARRYIDSFTTGMPPLFMLLPAAMTKTIEQCAADAGIKVTDIKRVCHVNVNDGFLKRFVLEPLGLDPTIGTMDFGRQNGHMTASDTVASFTHLVETRQVGPGDHVLLFTSAPGQSIACALIRIDEDPGWHVPAEGR</sequence>
<protein>
    <submittedName>
        <fullName evidence="5">Ketoacyl-ACP synthase III family protein</fullName>
    </submittedName>
</protein>
<gene>
    <name evidence="5" type="ORF">J4573_00655</name>
</gene>
<dbReference type="EMBL" id="JAGEOJ010000001">
    <property type="protein sequence ID" value="MBO2445590.1"/>
    <property type="molecule type" value="Genomic_DNA"/>
</dbReference>
<dbReference type="InterPro" id="IPR013747">
    <property type="entry name" value="ACP_syn_III_C"/>
</dbReference>
<dbReference type="InterPro" id="IPR013751">
    <property type="entry name" value="ACP_syn_III_N"/>
</dbReference>
<name>A0A939P5W6_9ACTN</name>
<feature type="domain" description="Beta-ketoacyl-[acyl-carrier-protein] synthase III C-terminal" evidence="3">
    <location>
        <begin position="248"/>
        <end position="338"/>
    </location>
</feature>
<dbReference type="Proteomes" id="UP000669179">
    <property type="component" value="Unassembled WGS sequence"/>
</dbReference>
<dbReference type="CDD" id="cd00827">
    <property type="entry name" value="init_cond_enzymes"/>
    <property type="match status" value="1"/>
</dbReference>
<dbReference type="AlphaFoldDB" id="A0A939P5W6"/>
<reference evidence="5" key="1">
    <citation type="submission" date="2021-03" db="EMBL/GenBank/DDBJ databases">
        <authorList>
            <person name="Kanchanasin P."/>
            <person name="Saeng-In P."/>
            <person name="Phongsopitanun W."/>
            <person name="Yuki M."/>
            <person name="Kudo T."/>
            <person name="Ohkuma M."/>
            <person name="Tanasupawat S."/>
        </authorList>
    </citation>
    <scope>NUCLEOTIDE SEQUENCE</scope>
    <source>
        <strain evidence="5">GKU 128</strain>
    </source>
</reference>
<keyword evidence="6" id="KW-1185">Reference proteome</keyword>
<dbReference type="RefSeq" id="WP_208253204.1">
    <property type="nucleotide sequence ID" value="NZ_JAGEOJ010000001.1"/>
</dbReference>
<keyword evidence="1" id="KW-0808">Transferase</keyword>
<dbReference type="PANTHER" id="PTHR34069">
    <property type="entry name" value="3-OXOACYL-[ACYL-CARRIER-PROTEIN] SYNTHASE 3"/>
    <property type="match status" value="1"/>
</dbReference>
<dbReference type="InterPro" id="IPR016039">
    <property type="entry name" value="Thiolase-like"/>
</dbReference>
<evidence type="ECO:0000259" key="3">
    <source>
        <dbReference type="Pfam" id="PF08541"/>
    </source>
</evidence>
<evidence type="ECO:0000259" key="4">
    <source>
        <dbReference type="Pfam" id="PF08545"/>
    </source>
</evidence>
<accession>A0A939P5W6</accession>
<dbReference type="PANTHER" id="PTHR34069:SF2">
    <property type="entry name" value="BETA-KETOACYL-[ACYL-CARRIER-PROTEIN] SYNTHASE III"/>
    <property type="match status" value="1"/>
</dbReference>
<dbReference type="GO" id="GO:0044550">
    <property type="term" value="P:secondary metabolite biosynthetic process"/>
    <property type="evidence" value="ECO:0007669"/>
    <property type="project" value="TreeGrafter"/>
</dbReference>
<feature type="domain" description="Beta-ketoacyl-[acyl-carrier-protein] synthase III N-terminal" evidence="4">
    <location>
        <begin position="108"/>
        <end position="185"/>
    </location>
</feature>
<dbReference type="Gene3D" id="3.40.47.10">
    <property type="match status" value="2"/>
</dbReference>
<dbReference type="Pfam" id="PF08545">
    <property type="entry name" value="ACP_syn_III"/>
    <property type="match status" value="1"/>
</dbReference>
<evidence type="ECO:0000313" key="6">
    <source>
        <dbReference type="Proteomes" id="UP000669179"/>
    </source>
</evidence>
<dbReference type="Pfam" id="PF08541">
    <property type="entry name" value="ACP_syn_III_C"/>
    <property type="match status" value="1"/>
</dbReference>
<dbReference type="SUPFAM" id="SSF53901">
    <property type="entry name" value="Thiolase-like"/>
    <property type="match status" value="1"/>
</dbReference>
<organism evidence="5 6">
    <name type="scientific">Actinomadura barringtoniae</name>
    <dbReference type="NCBI Taxonomy" id="1427535"/>
    <lineage>
        <taxon>Bacteria</taxon>
        <taxon>Bacillati</taxon>
        <taxon>Actinomycetota</taxon>
        <taxon>Actinomycetes</taxon>
        <taxon>Streptosporangiales</taxon>
        <taxon>Thermomonosporaceae</taxon>
        <taxon>Actinomadura</taxon>
    </lineage>
</organism>
<evidence type="ECO:0000313" key="5">
    <source>
        <dbReference type="EMBL" id="MBO2445590.1"/>
    </source>
</evidence>
<dbReference type="GO" id="GO:0004315">
    <property type="term" value="F:3-oxoacyl-[acyl-carrier-protein] synthase activity"/>
    <property type="evidence" value="ECO:0007669"/>
    <property type="project" value="InterPro"/>
</dbReference>
<comment type="caution">
    <text evidence="5">The sequence shown here is derived from an EMBL/GenBank/DDBJ whole genome shotgun (WGS) entry which is preliminary data.</text>
</comment>
<proteinExistence type="predicted"/>
<evidence type="ECO:0000256" key="1">
    <source>
        <dbReference type="ARBA" id="ARBA00022679"/>
    </source>
</evidence>
<dbReference type="GO" id="GO:0006633">
    <property type="term" value="P:fatty acid biosynthetic process"/>
    <property type="evidence" value="ECO:0007669"/>
    <property type="project" value="InterPro"/>
</dbReference>
<keyword evidence="2" id="KW-0012">Acyltransferase</keyword>